<evidence type="ECO:0008006" key="4">
    <source>
        <dbReference type="Google" id="ProtNLM"/>
    </source>
</evidence>
<gene>
    <name evidence="2" type="ORF">HYG79_11970</name>
</gene>
<name>A0A7H9ARI3_9FLAO</name>
<evidence type="ECO:0000313" key="2">
    <source>
        <dbReference type="EMBL" id="QLG46029.1"/>
    </source>
</evidence>
<dbReference type="EMBL" id="CP058595">
    <property type="protein sequence ID" value="QLG46029.1"/>
    <property type="molecule type" value="Genomic_DNA"/>
</dbReference>
<dbReference type="Proteomes" id="UP000509302">
    <property type="component" value="Chromosome"/>
</dbReference>
<feature type="signal peptide" evidence="1">
    <location>
        <begin position="1"/>
        <end position="20"/>
    </location>
</feature>
<feature type="chain" id="PRO_5028882503" description="Outer membrane protein beta-barrel domain-containing protein" evidence="1">
    <location>
        <begin position="21"/>
        <end position="331"/>
    </location>
</feature>
<proteinExistence type="predicted"/>
<dbReference type="AlphaFoldDB" id="A0A7H9ARI3"/>
<dbReference type="RefSeq" id="WP_179242315.1">
    <property type="nucleotide sequence ID" value="NZ_CP058595.1"/>
</dbReference>
<dbReference type="KEGG" id="cagg:HYG79_11970"/>
<sequence length="331" mass="39025">MKTFFATTLCLLLFSNFIYSQKQQLTEPFAFYFNGHIKLFLFDEKKDDFEYETNGNSTENKPNKIKRFKYGEETQFYRIGTYYEKLTNEQSIKYYKMTPVPFKYKILVESKDYEKYGRSINDMDYINGSKLYRINNINEDKLQKNDTRWFKENDALVSVQDRNKIFLIESSRFDEMENKDFIFKRYVLWDWDVDYGAQLSLPFKLRPEINDDNMRITPEINLGGYVSSRLRIDRRKNRYLHLPMFSAGVSGIGINSNNKIDESTNTGDGLVMATTFTGGVGVELDSFQLAFIIGWDKASGEIGKEWQYNGRPWYSFGVGFTFLSKQKDEKQ</sequence>
<reference evidence="2 3" key="1">
    <citation type="journal article" date="2006" name="Int. J. Syst. Evol. Microbiol.">
        <title>Costertonia aggregata gen. nov., sp. nov., a mesophilic marine bacterium of the family Flavobacteriaceae, isolated from a mature biofilm.</title>
        <authorList>
            <person name="Kwon K.K."/>
            <person name="Lee Y.K."/>
            <person name="Lee H.K."/>
        </authorList>
    </citation>
    <scope>NUCLEOTIDE SEQUENCE [LARGE SCALE GENOMIC DNA]</scope>
    <source>
        <strain evidence="2 3">KCCM 42265</strain>
    </source>
</reference>
<evidence type="ECO:0000313" key="3">
    <source>
        <dbReference type="Proteomes" id="UP000509302"/>
    </source>
</evidence>
<organism evidence="2 3">
    <name type="scientific">Costertonia aggregata</name>
    <dbReference type="NCBI Taxonomy" id="343403"/>
    <lineage>
        <taxon>Bacteria</taxon>
        <taxon>Pseudomonadati</taxon>
        <taxon>Bacteroidota</taxon>
        <taxon>Flavobacteriia</taxon>
        <taxon>Flavobacteriales</taxon>
        <taxon>Flavobacteriaceae</taxon>
        <taxon>Costertonia</taxon>
    </lineage>
</organism>
<evidence type="ECO:0000256" key="1">
    <source>
        <dbReference type="SAM" id="SignalP"/>
    </source>
</evidence>
<keyword evidence="3" id="KW-1185">Reference proteome</keyword>
<keyword evidence="1" id="KW-0732">Signal</keyword>
<protein>
    <recommendedName>
        <fullName evidence="4">Outer membrane protein beta-barrel domain-containing protein</fullName>
    </recommendedName>
</protein>
<accession>A0A7H9ARI3</accession>